<dbReference type="Proteomes" id="UP000005868">
    <property type="component" value="Chromosome"/>
</dbReference>
<comment type="function">
    <text evidence="8">Probably a riboflavin-binding protein that interacts with the energy-coupling factor (ECF) ABC-transporter complex.</text>
</comment>
<evidence type="ECO:0000256" key="4">
    <source>
        <dbReference type="ARBA" id="ARBA00022475"/>
    </source>
</evidence>
<comment type="subcellular location">
    <subcellularLocation>
        <location evidence="1">Cell membrane</location>
        <topology evidence="1">Multi-pass membrane protein</topology>
    </subcellularLocation>
</comment>
<evidence type="ECO:0000256" key="6">
    <source>
        <dbReference type="ARBA" id="ARBA00022989"/>
    </source>
</evidence>
<evidence type="ECO:0000256" key="7">
    <source>
        <dbReference type="ARBA" id="ARBA00023136"/>
    </source>
</evidence>
<sequence>MRYTTERIVKLAILSSLGLVLMFFVRFPVIPTASFLEYEPGDVPALVASFLYGPSSGLLVTAVIVIVQALTVSAGSSWIGALMHFAATGSMVLVAGVVYRRNPTFKGALMGLFLGSCTMIVLMVPLNFIFTSMFLDLPKEAVKEIIITAVIPFNVFKTAVNSTLTILLYKNVGRILIHWGA</sequence>
<dbReference type="InterPro" id="IPR024529">
    <property type="entry name" value="ECF_trnsprt_substrate-spec"/>
</dbReference>
<keyword evidence="5 9" id="KW-0812">Transmembrane</keyword>
<keyword evidence="6 9" id="KW-1133">Transmembrane helix</keyword>
<feature type="transmembrane region" description="Helical" evidence="9">
    <location>
        <begin position="12"/>
        <end position="30"/>
    </location>
</feature>
<dbReference type="InterPro" id="IPR025720">
    <property type="entry name" value="RibU"/>
</dbReference>
<evidence type="ECO:0000256" key="1">
    <source>
        <dbReference type="ARBA" id="ARBA00004651"/>
    </source>
</evidence>
<dbReference type="KEGG" id="tli:Tlie_0034"/>
<evidence type="ECO:0000256" key="3">
    <source>
        <dbReference type="ARBA" id="ARBA00022448"/>
    </source>
</evidence>
<dbReference type="eggNOG" id="COG3601">
    <property type="taxonomic scope" value="Bacteria"/>
</dbReference>
<keyword evidence="7 8" id="KW-0472">Membrane</keyword>
<name>G7V5F3_THELD</name>
<evidence type="ECO:0000256" key="2">
    <source>
        <dbReference type="ARBA" id="ARBA00005540"/>
    </source>
</evidence>
<dbReference type="GO" id="GO:0005886">
    <property type="term" value="C:plasma membrane"/>
    <property type="evidence" value="ECO:0007669"/>
    <property type="project" value="UniProtKB-SubCell"/>
</dbReference>
<gene>
    <name evidence="10" type="ordered locus">Tlie_0034</name>
</gene>
<evidence type="ECO:0000313" key="10">
    <source>
        <dbReference type="EMBL" id="AER65780.1"/>
    </source>
</evidence>
<dbReference type="GO" id="GO:0032217">
    <property type="term" value="F:riboflavin transmembrane transporter activity"/>
    <property type="evidence" value="ECO:0007669"/>
    <property type="project" value="UniProtKB-UniRule"/>
</dbReference>
<dbReference type="PANTHER" id="PTHR38438">
    <property type="entry name" value="RIBOFLAVIN TRANSPORTER RIBU"/>
    <property type="match status" value="1"/>
</dbReference>
<evidence type="ECO:0000256" key="5">
    <source>
        <dbReference type="ARBA" id="ARBA00022692"/>
    </source>
</evidence>
<keyword evidence="11" id="KW-1185">Reference proteome</keyword>
<dbReference type="Gene3D" id="1.10.1760.20">
    <property type="match status" value="1"/>
</dbReference>
<protein>
    <recommendedName>
        <fullName evidence="8">Riboflavin transporter</fullName>
    </recommendedName>
</protein>
<dbReference type="STRING" id="580340.Tlie_0034"/>
<dbReference type="PIRSF" id="PIRSF037778">
    <property type="entry name" value="UCP037778_transp_RibU"/>
    <property type="match status" value="1"/>
</dbReference>
<feature type="transmembrane region" description="Helical" evidence="9">
    <location>
        <begin position="50"/>
        <end position="71"/>
    </location>
</feature>
<keyword evidence="3 8" id="KW-0813">Transport</keyword>
<dbReference type="EMBL" id="CP003096">
    <property type="protein sequence ID" value="AER65780.1"/>
    <property type="molecule type" value="Genomic_DNA"/>
</dbReference>
<dbReference type="HOGENOM" id="CLU_086673_0_0_0"/>
<dbReference type="AlphaFoldDB" id="G7V5F3"/>
<comment type="similarity">
    <text evidence="2 8">Belongs to the prokaryotic riboflavin transporter (P-RFT) (TC 2.A.87) family.</text>
</comment>
<organism evidence="10 11">
    <name type="scientific">Thermovirga lienii (strain ATCC BAA-1197 / DSM 17291 / Cas60314)</name>
    <dbReference type="NCBI Taxonomy" id="580340"/>
    <lineage>
        <taxon>Bacteria</taxon>
        <taxon>Thermotogati</taxon>
        <taxon>Synergistota</taxon>
        <taxon>Synergistia</taxon>
        <taxon>Synergistales</taxon>
        <taxon>Thermovirgaceae</taxon>
        <taxon>Thermovirga</taxon>
    </lineage>
</organism>
<feature type="transmembrane region" description="Helical" evidence="9">
    <location>
        <begin position="78"/>
        <end position="99"/>
    </location>
</feature>
<accession>G7V5F3</accession>
<evidence type="ECO:0000256" key="8">
    <source>
        <dbReference type="PIRNR" id="PIRNR037778"/>
    </source>
</evidence>
<reference evidence="11" key="1">
    <citation type="submission" date="2011-10" db="EMBL/GenBank/DDBJ databases">
        <title>The complete genome of chromosome of Thermovirga lienii DSM 17291.</title>
        <authorList>
            <consortium name="US DOE Joint Genome Institute (JGI-PGF)"/>
            <person name="Lucas S."/>
            <person name="Copeland A."/>
            <person name="Lapidus A."/>
            <person name="Glavina del Rio T."/>
            <person name="Dalin E."/>
            <person name="Tice H."/>
            <person name="Bruce D."/>
            <person name="Goodwin L."/>
            <person name="Pitluck S."/>
            <person name="Peters L."/>
            <person name="Mikhailova N."/>
            <person name="Saunders E."/>
            <person name="Kyrpides N."/>
            <person name="Mavromatis K."/>
            <person name="Ivanova N."/>
            <person name="Last F.I."/>
            <person name="Brettin T."/>
            <person name="Detter J.C."/>
            <person name="Han C."/>
            <person name="Larimer F."/>
            <person name="Land M."/>
            <person name="Hauser L."/>
            <person name="Markowitz V."/>
            <person name="Cheng J.-F."/>
            <person name="Hugenholtz P."/>
            <person name="Woyke T."/>
            <person name="Wu D."/>
            <person name="Spring S."/>
            <person name="Schroeder M."/>
            <person name="Brambilla E.-M."/>
            <person name="Klenk H.-P."/>
            <person name="Eisen J.A."/>
        </authorList>
    </citation>
    <scope>NUCLEOTIDE SEQUENCE [LARGE SCALE GENOMIC DNA]</scope>
    <source>
        <strain evidence="11">ATCC BAA-1197 / DSM 17291 / Cas60314</strain>
    </source>
</reference>
<dbReference type="Pfam" id="PF12822">
    <property type="entry name" value="ECF_trnsprt"/>
    <property type="match status" value="1"/>
</dbReference>
<reference evidence="10 11" key="2">
    <citation type="journal article" date="2012" name="Stand. Genomic Sci.">
        <title>Genome sequence of the moderately thermophilic, amino-acid-degrading and sulfur-reducing bacterium Thermovirga lienii type strain (Cas60314(T)).</title>
        <authorList>
            <person name="Goker M."/>
            <person name="Saunders E."/>
            <person name="Lapidus A."/>
            <person name="Nolan M."/>
            <person name="Lucas S."/>
            <person name="Hammon N."/>
            <person name="Deshpande S."/>
            <person name="Cheng J.F."/>
            <person name="Han C."/>
            <person name="Tapia R."/>
            <person name="Goodwin L.A."/>
            <person name="Pitluck S."/>
            <person name="Liolios K."/>
            <person name="Mavromatis K."/>
            <person name="Pagani I."/>
            <person name="Ivanova N."/>
            <person name="Mikhailova N."/>
            <person name="Pati A."/>
            <person name="Chen A."/>
            <person name="Palaniappan K."/>
            <person name="Land M."/>
            <person name="Chang Y.J."/>
            <person name="Jeffries C.D."/>
            <person name="Brambilla E.M."/>
            <person name="Rohde M."/>
            <person name="Spring S."/>
            <person name="Detter J.C."/>
            <person name="Woyke T."/>
            <person name="Bristow J."/>
            <person name="Eisen J.A."/>
            <person name="Markowitz V."/>
            <person name="Hugenholtz P."/>
            <person name="Kyrpides N.C."/>
            <person name="Klenk H.P."/>
        </authorList>
    </citation>
    <scope>NUCLEOTIDE SEQUENCE [LARGE SCALE GENOMIC DNA]</scope>
    <source>
        <strain evidence="11">ATCC BAA-1197 / DSM 17291 / Cas60314</strain>
    </source>
</reference>
<proteinExistence type="inferred from homology"/>
<keyword evidence="4 8" id="KW-1003">Cell membrane</keyword>
<evidence type="ECO:0000313" key="11">
    <source>
        <dbReference type="Proteomes" id="UP000005868"/>
    </source>
</evidence>
<feature type="transmembrane region" description="Helical" evidence="9">
    <location>
        <begin position="111"/>
        <end position="135"/>
    </location>
</feature>
<evidence type="ECO:0000256" key="9">
    <source>
        <dbReference type="SAM" id="Phobius"/>
    </source>
</evidence>
<dbReference type="PANTHER" id="PTHR38438:SF1">
    <property type="entry name" value="RIBOFLAVIN TRANSPORTER RIBU"/>
    <property type="match status" value="1"/>
</dbReference>